<dbReference type="SUPFAM" id="SSF50800">
    <property type="entry name" value="PK beta-barrel domain-like"/>
    <property type="match status" value="1"/>
</dbReference>
<sequence length="274" mass="29969">MRISSLHLYPVKSTAAYDVDRATVDAWGLEGDRRWAVVGPPGTKIDALAHDRILGVRALPTADGLLLRADGLPDLAVRRPVDGSEVPVGVSRQQTLRYAGADAEAWISKAVGTQARLVWQEDPTSRPMSLSHGGTGVEPLTLADTAPILLTTTPSLDQLNAWIAEGPEPAPVPMDRFRPNVVVEADPAELAAFAEDGWRTVMLGEVPFRFAEICDRCAITMIDPVTREHRKEPIRTLSRHRRWDGLTWFGVRMVPTALGTLRVGDPVRVTRALP</sequence>
<dbReference type="GO" id="GO:0030170">
    <property type="term" value="F:pyridoxal phosphate binding"/>
    <property type="evidence" value="ECO:0007669"/>
    <property type="project" value="InterPro"/>
</dbReference>
<dbReference type="GO" id="GO:0030151">
    <property type="term" value="F:molybdenum ion binding"/>
    <property type="evidence" value="ECO:0007669"/>
    <property type="project" value="InterPro"/>
</dbReference>
<organism evidence="2 3">
    <name type="scientific">Mumia zhuanghuii</name>
    <dbReference type="NCBI Taxonomy" id="2585211"/>
    <lineage>
        <taxon>Bacteria</taxon>
        <taxon>Bacillati</taxon>
        <taxon>Actinomycetota</taxon>
        <taxon>Actinomycetes</taxon>
        <taxon>Propionibacteriales</taxon>
        <taxon>Nocardioidaceae</taxon>
        <taxon>Mumia</taxon>
    </lineage>
</organism>
<dbReference type="PROSITE" id="PS51340">
    <property type="entry name" value="MOSC"/>
    <property type="match status" value="1"/>
</dbReference>
<name>A0A5C4MMW2_9ACTN</name>
<dbReference type="Pfam" id="PF03473">
    <property type="entry name" value="MOSC"/>
    <property type="match status" value="1"/>
</dbReference>
<feature type="domain" description="MOSC" evidence="1">
    <location>
        <begin position="122"/>
        <end position="270"/>
    </location>
</feature>
<proteinExistence type="predicted"/>
<evidence type="ECO:0000259" key="1">
    <source>
        <dbReference type="PROSITE" id="PS51340"/>
    </source>
</evidence>
<comment type="caution">
    <text evidence="2">The sequence shown here is derived from an EMBL/GenBank/DDBJ whole genome shotgun (WGS) entry which is preliminary data.</text>
</comment>
<dbReference type="RefSeq" id="WP_139105914.1">
    <property type="nucleotide sequence ID" value="NZ_VDFR01000053.1"/>
</dbReference>
<dbReference type="InterPro" id="IPR005302">
    <property type="entry name" value="MoCF_Sase_C"/>
</dbReference>
<dbReference type="Pfam" id="PF03476">
    <property type="entry name" value="MOSC_N"/>
    <property type="match status" value="1"/>
</dbReference>
<dbReference type="GO" id="GO:0003824">
    <property type="term" value="F:catalytic activity"/>
    <property type="evidence" value="ECO:0007669"/>
    <property type="project" value="InterPro"/>
</dbReference>
<dbReference type="PANTHER" id="PTHR14237">
    <property type="entry name" value="MOLYBDOPTERIN COFACTOR SULFURASE MOSC"/>
    <property type="match status" value="1"/>
</dbReference>
<gene>
    <name evidence="2" type="ORF">FHE65_11985</name>
</gene>
<evidence type="ECO:0000313" key="2">
    <source>
        <dbReference type="EMBL" id="TNC46651.1"/>
    </source>
</evidence>
<evidence type="ECO:0000313" key="3">
    <source>
        <dbReference type="Proteomes" id="UP000306740"/>
    </source>
</evidence>
<dbReference type="OrthoDB" id="9793178at2"/>
<dbReference type="InterPro" id="IPR011037">
    <property type="entry name" value="Pyrv_Knase-like_insert_dom_sf"/>
</dbReference>
<accession>A0A5C4MMW2</accession>
<dbReference type="PANTHER" id="PTHR14237:SF19">
    <property type="entry name" value="MITOCHONDRIAL AMIDOXIME REDUCING COMPONENT 1"/>
    <property type="match status" value="1"/>
</dbReference>
<reference evidence="2 3" key="1">
    <citation type="submission" date="2019-05" db="EMBL/GenBank/DDBJ databases">
        <title>Mumia sp. nov., isolated from the intestinal contents of plateau pika (Ochotona curzoniae) in the Qinghai-Tibet plateau of China.</title>
        <authorList>
            <person name="Tian Z."/>
        </authorList>
    </citation>
    <scope>NUCLEOTIDE SEQUENCE [LARGE SCALE GENOMIC DNA]</scope>
    <source>
        <strain evidence="3">527</strain>
    </source>
</reference>
<dbReference type="SUPFAM" id="SSF141673">
    <property type="entry name" value="MOSC N-terminal domain-like"/>
    <property type="match status" value="1"/>
</dbReference>
<dbReference type="EMBL" id="VDFR01000053">
    <property type="protein sequence ID" value="TNC46651.1"/>
    <property type="molecule type" value="Genomic_DNA"/>
</dbReference>
<dbReference type="InterPro" id="IPR005303">
    <property type="entry name" value="MOCOS_middle"/>
</dbReference>
<dbReference type="Proteomes" id="UP000306740">
    <property type="component" value="Unassembled WGS sequence"/>
</dbReference>
<protein>
    <submittedName>
        <fullName evidence="2">MOSC domain-containing protein</fullName>
    </submittedName>
</protein>
<dbReference type="AlphaFoldDB" id="A0A5C4MMW2"/>